<dbReference type="PANTHER" id="PTHR43687:SF4">
    <property type="entry name" value="BLR5484 PROTEIN"/>
    <property type="match status" value="1"/>
</dbReference>
<evidence type="ECO:0000313" key="7">
    <source>
        <dbReference type="Proteomes" id="UP000515317"/>
    </source>
</evidence>
<keyword evidence="1" id="KW-0004">4Fe-4S</keyword>
<evidence type="ECO:0000313" key="6">
    <source>
        <dbReference type="EMBL" id="BCJ89937.1"/>
    </source>
</evidence>
<dbReference type="InterPro" id="IPR017900">
    <property type="entry name" value="4Fe4S_Fe_S_CS"/>
</dbReference>
<sequence length="123" mass="13360">MIEILSETRCTSCNVCVKACPANVFDAVPGGVPIIARQDDCQTCYLCEIYCPVDALYVAIDPERPTGITEAEVLERGLFGTYARALGWKKGREGGTDQDPTYRIRLASLNNLVPGMQVQGSNS</sequence>
<evidence type="ECO:0000256" key="2">
    <source>
        <dbReference type="ARBA" id="ARBA00022723"/>
    </source>
</evidence>
<proteinExistence type="predicted"/>
<keyword evidence="3" id="KW-0408">Iron</keyword>
<dbReference type="KEGG" id="tso:IZ6_06720"/>
<dbReference type="GO" id="GO:0046872">
    <property type="term" value="F:metal ion binding"/>
    <property type="evidence" value="ECO:0007669"/>
    <property type="project" value="UniProtKB-KW"/>
</dbReference>
<keyword evidence="2" id="KW-0479">Metal-binding</keyword>
<feature type="domain" description="4Fe-4S ferredoxin-type" evidence="5">
    <location>
        <begin position="31"/>
        <end position="61"/>
    </location>
</feature>
<name>A0A6S6QPR5_9HYPH</name>
<dbReference type="RefSeq" id="WP_222876607.1">
    <property type="nucleotide sequence ID" value="NZ_AP023361.1"/>
</dbReference>
<evidence type="ECO:0000256" key="3">
    <source>
        <dbReference type="ARBA" id="ARBA00023004"/>
    </source>
</evidence>
<dbReference type="EMBL" id="AP023361">
    <property type="protein sequence ID" value="BCJ89937.1"/>
    <property type="molecule type" value="Genomic_DNA"/>
</dbReference>
<dbReference type="Gene3D" id="3.30.70.20">
    <property type="match status" value="1"/>
</dbReference>
<keyword evidence="4" id="KW-0411">Iron-sulfur</keyword>
<feature type="domain" description="4Fe-4S ferredoxin-type" evidence="5">
    <location>
        <begin position="1"/>
        <end position="30"/>
    </location>
</feature>
<dbReference type="Proteomes" id="UP000515317">
    <property type="component" value="Chromosome"/>
</dbReference>
<evidence type="ECO:0000259" key="5">
    <source>
        <dbReference type="PROSITE" id="PS51379"/>
    </source>
</evidence>
<protein>
    <submittedName>
        <fullName evidence="6">4Fe-4S ferredoxin</fullName>
    </submittedName>
</protein>
<evidence type="ECO:0000256" key="4">
    <source>
        <dbReference type="ARBA" id="ARBA00023014"/>
    </source>
</evidence>
<dbReference type="Pfam" id="PF13187">
    <property type="entry name" value="Fer4_9"/>
    <property type="match status" value="1"/>
</dbReference>
<accession>A0A6S6QPR5</accession>
<dbReference type="GO" id="GO:0051539">
    <property type="term" value="F:4 iron, 4 sulfur cluster binding"/>
    <property type="evidence" value="ECO:0007669"/>
    <property type="project" value="UniProtKB-KW"/>
</dbReference>
<dbReference type="PROSITE" id="PS51379">
    <property type="entry name" value="4FE4S_FER_2"/>
    <property type="match status" value="2"/>
</dbReference>
<dbReference type="AlphaFoldDB" id="A0A6S6QPR5"/>
<keyword evidence="7" id="KW-1185">Reference proteome</keyword>
<reference evidence="6 7" key="1">
    <citation type="submission" date="2020-08" db="EMBL/GenBank/DDBJ databases">
        <title>Genome sequence of Rhizobiales bacterium strain IZ6.</title>
        <authorList>
            <person name="Nakai R."/>
            <person name="Naganuma T."/>
        </authorList>
    </citation>
    <scope>NUCLEOTIDE SEQUENCE [LARGE SCALE GENOMIC DNA]</scope>
    <source>
        <strain evidence="6 7">IZ6</strain>
    </source>
</reference>
<gene>
    <name evidence="6" type="ORF">IZ6_06720</name>
</gene>
<dbReference type="InterPro" id="IPR017896">
    <property type="entry name" value="4Fe4S_Fe-S-bd"/>
</dbReference>
<evidence type="ECO:0000256" key="1">
    <source>
        <dbReference type="ARBA" id="ARBA00022485"/>
    </source>
</evidence>
<dbReference type="PROSITE" id="PS00198">
    <property type="entry name" value="4FE4S_FER_1"/>
    <property type="match status" value="2"/>
</dbReference>
<organism evidence="6 7">
    <name type="scientific">Terrihabitans soli</name>
    <dbReference type="NCBI Taxonomy" id="708113"/>
    <lineage>
        <taxon>Bacteria</taxon>
        <taxon>Pseudomonadati</taxon>
        <taxon>Pseudomonadota</taxon>
        <taxon>Alphaproteobacteria</taxon>
        <taxon>Hyphomicrobiales</taxon>
        <taxon>Terrihabitans</taxon>
    </lineage>
</organism>
<dbReference type="SUPFAM" id="SSF54862">
    <property type="entry name" value="4Fe-4S ferredoxins"/>
    <property type="match status" value="1"/>
</dbReference>
<dbReference type="PANTHER" id="PTHR43687">
    <property type="entry name" value="ADENYLYLSULFATE REDUCTASE, BETA SUBUNIT"/>
    <property type="match status" value="1"/>
</dbReference>
<dbReference type="InterPro" id="IPR050572">
    <property type="entry name" value="Fe-S_Ferredoxin"/>
</dbReference>